<dbReference type="OrthoDB" id="8943657at2759"/>
<keyword evidence="1" id="KW-1133">Transmembrane helix</keyword>
<protein>
    <submittedName>
        <fullName evidence="4">Uncharacterized protein LOC114434507</fullName>
    </submittedName>
</protein>
<evidence type="ECO:0000256" key="1">
    <source>
        <dbReference type="SAM" id="Phobius"/>
    </source>
</evidence>
<feature type="chain" id="PRO_5028279424" evidence="2">
    <location>
        <begin position="33"/>
        <end position="255"/>
    </location>
</feature>
<dbReference type="RefSeq" id="XP_028259609.1">
    <property type="nucleotide sequence ID" value="XM_028403808.1"/>
</dbReference>
<keyword evidence="2" id="KW-0732">Signal</keyword>
<keyword evidence="1" id="KW-0472">Membrane</keyword>
<dbReference type="InParanoid" id="A0A6P7IGY6"/>
<name>A0A6P7IGY6_9TELE</name>
<dbReference type="AlphaFoldDB" id="A0A6P7IGY6"/>
<dbReference type="GeneID" id="114434507"/>
<accession>A0A6P7IGY6</accession>
<dbReference type="Gene3D" id="2.60.40.10">
    <property type="entry name" value="Immunoglobulins"/>
    <property type="match status" value="1"/>
</dbReference>
<proteinExistence type="predicted"/>
<keyword evidence="3" id="KW-1185">Reference proteome</keyword>
<dbReference type="InterPro" id="IPR013783">
    <property type="entry name" value="Ig-like_fold"/>
</dbReference>
<dbReference type="Proteomes" id="UP000515145">
    <property type="component" value="Chromosome 4"/>
</dbReference>
<evidence type="ECO:0000256" key="2">
    <source>
        <dbReference type="SAM" id="SignalP"/>
    </source>
</evidence>
<feature type="transmembrane region" description="Helical" evidence="1">
    <location>
        <begin position="151"/>
        <end position="175"/>
    </location>
</feature>
<keyword evidence="1" id="KW-0812">Transmembrane</keyword>
<gene>
    <name evidence="4" type="primary">LOC114434507</name>
</gene>
<sequence>MGHQTRPSSIMASKPLGLVLIVTAHMVLTGLGDVHVTGILGSNVTLTFKFNITIKNYSSVAIYRGGETKIDESTSCGKCFEIFDDNVSYSITHLRQNQSAVYSATVFSSKLTKQHSNRVILTVENRTRTITVPPTPTALTDTPTGNSSYSLLIPVLVVSSVVLSATILPLLICCVMKTKDQLRQQPQQSSNPTLQETIDVPANAAAPSTIYSTAATPSVIYSVLDFPKRPPTVVELNPNDTEYAAVSYLPETRKM</sequence>
<organism evidence="3 4">
    <name type="scientific">Parambassis ranga</name>
    <name type="common">Indian glassy fish</name>
    <dbReference type="NCBI Taxonomy" id="210632"/>
    <lineage>
        <taxon>Eukaryota</taxon>
        <taxon>Metazoa</taxon>
        <taxon>Chordata</taxon>
        <taxon>Craniata</taxon>
        <taxon>Vertebrata</taxon>
        <taxon>Euteleostomi</taxon>
        <taxon>Actinopterygii</taxon>
        <taxon>Neopterygii</taxon>
        <taxon>Teleostei</taxon>
        <taxon>Neoteleostei</taxon>
        <taxon>Acanthomorphata</taxon>
        <taxon>Ovalentaria</taxon>
        <taxon>Ambassidae</taxon>
        <taxon>Parambassis</taxon>
    </lineage>
</organism>
<evidence type="ECO:0000313" key="3">
    <source>
        <dbReference type="Proteomes" id="UP000515145"/>
    </source>
</evidence>
<reference evidence="4" key="1">
    <citation type="submission" date="2025-08" db="UniProtKB">
        <authorList>
            <consortium name="RefSeq"/>
        </authorList>
    </citation>
    <scope>IDENTIFICATION</scope>
</reference>
<feature type="signal peptide" evidence="2">
    <location>
        <begin position="1"/>
        <end position="32"/>
    </location>
</feature>
<evidence type="ECO:0000313" key="4">
    <source>
        <dbReference type="RefSeq" id="XP_028259609.1"/>
    </source>
</evidence>